<keyword evidence="2" id="KW-0614">Plasmid</keyword>
<feature type="transmembrane region" description="Helical" evidence="1">
    <location>
        <begin position="72"/>
        <end position="93"/>
    </location>
</feature>
<sequence length="136" mass="14373">MSILMFLAVVSGKSPMSQPIPKAVVTQLFGSYLPKPMLMALAIGLHLGYGGVFGAILAWIARPVTIRNGLALGVGLWALMQVTFLPFLGWGLFGTEITPAIAVATFVLHLVYGGVLGWALDRELLSMSGESPTTAD</sequence>
<feature type="transmembrane region" description="Helical" evidence="1">
    <location>
        <begin position="38"/>
        <end position="60"/>
    </location>
</feature>
<keyword evidence="1" id="KW-0472">Membrane</keyword>
<evidence type="ECO:0000313" key="2">
    <source>
        <dbReference type="EMBL" id="ADB62870.1"/>
    </source>
</evidence>
<name>D2S0H3_HALTV</name>
<dbReference type="KEGG" id="htu:Htur_4027"/>
<keyword evidence="1" id="KW-0812">Transmembrane</keyword>
<keyword evidence="3" id="KW-1185">Reference proteome</keyword>
<feature type="transmembrane region" description="Helical" evidence="1">
    <location>
        <begin position="99"/>
        <end position="120"/>
    </location>
</feature>
<proteinExistence type="predicted"/>
<evidence type="ECO:0000256" key="1">
    <source>
        <dbReference type="SAM" id="Phobius"/>
    </source>
</evidence>
<dbReference type="Proteomes" id="UP000001903">
    <property type="component" value="Plasmid pHTUR01"/>
</dbReference>
<gene>
    <name evidence="2" type="ordered locus">Htur_4027</name>
</gene>
<dbReference type="HOGENOM" id="CLU_132467_0_0_2"/>
<keyword evidence="1" id="KW-1133">Transmembrane helix</keyword>
<reference evidence="2 3" key="1">
    <citation type="journal article" date="2010" name="Stand. Genomic Sci.">
        <title>Complete genome sequence of Haloterrigena turkmenica type strain (4k).</title>
        <authorList>
            <person name="Saunders E."/>
            <person name="Tindall B.J."/>
            <person name="Fahnrich R."/>
            <person name="Lapidus A."/>
            <person name="Copeland A."/>
            <person name="Del Rio T.G."/>
            <person name="Lucas S."/>
            <person name="Chen F."/>
            <person name="Tice H."/>
            <person name="Cheng J.F."/>
            <person name="Han C."/>
            <person name="Detter J.C."/>
            <person name="Bruce D."/>
            <person name="Goodwin L."/>
            <person name="Chain P."/>
            <person name="Pitluck S."/>
            <person name="Pati A."/>
            <person name="Ivanova N."/>
            <person name="Mavromatis K."/>
            <person name="Chen A."/>
            <person name="Palaniappan K."/>
            <person name="Land M."/>
            <person name="Hauser L."/>
            <person name="Chang Y.J."/>
            <person name="Jeffries C.D."/>
            <person name="Brettin T."/>
            <person name="Rohde M."/>
            <person name="Goker M."/>
            <person name="Bristow J."/>
            <person name="Eisen J.A."/>
            <person name="Markowitz V."/>
            <person name="Hugenholtz P."/>
            <person name="Klenk H.P."/>
            <person name="Kyrpides N.C."/>
        </authorList>
    </citation>
    <scope>NUCLEOTIDE SEQUENCE [LARGE SCALE GENOMIC DNA]</scope>
    <source>
        <strain evidence="3">ATCC 51198 / DSM 5511 / JCM 9101 / NCIMB 13204 / VKM B-1734 / 4k</strain>
    </source>
</reference>
<accession>D2S0H3</accession>
<dbReference type="EMBL" id="CP001861">
    <property type="protein sequence ID" value="ADB62870.1"/>
    <property type="molecule type" value="Genomic_DNA"/>
</dbReference>
<protein>
    <submittedName>
        <fullName evidence="2">Uncharacterized protein</fullName>
    </submittedName>
</protein>
<organism evidence="2 3">
    <name type="scientific">Haloterrigena turkmenica (strain ATCC 51198 / DSM 5511 / JCM 9101 / NCIMB 13204 / VKM B-1734 / 4k)</name>
    <name type="common">Halococcus turkmenicus</name>
    <dbReference type="NCBI Taxonomy" id="543526"/>
    <lineage>
        <taxon>Archaea</taxon>
        <taxon>Methanobacteriati</taxon>
        <taxon>Methanobacteriota</taxon>
        <taxon>Stenosarchaea group</taxon>
        <taxon>Halobacteria</taxon>
        <taxon>Halobacteriales</taxon>
        <taxon>Natrialbaceae</taxon>
        <taxon>Haloterrigena</taxon>
    </lineage>
</organism>
<dbReference type="AlphaFoldDB" id="D2S0H3"/>
<geneLocation type="plasmid" evidence="2 3">
    <name>pHTUR01</name>
</geneLocation>
<dbReference type="OrthoDB" id="350832at2157"/>
<evidence type="ECO:0000313" key="3">
    <source>
        <dbReference type="Proteomes" id="UP000001903"/>
    </source>
</evidence>